<evidence type="ECO:0000256" key="2">
    <source>
        <dbReference type="ARBA" id="ARBA00023172"/>
    </source>
</evidence>
<evidence type="ECO:0000313" key="7">
    <source>
        <dbReference type="Proteomes" id="UP001549097"/>
    </source>
</evidence>
<gene>
    <name evidence="6" type="ORF">ABID52_000553</name>
</gene>
<keyword evidence="1 3" id="KW-0238">DNA-binding</keyword>
<dbReference type="PROSITE" id="PS51898">
    <property type="entry name" value="TYR_RECOMBINASE"/>
    <property type="match status" value="1"/>
</dbReference>
<feature type="domain" description="Core-binding (CB)" evidence="5">
    <location>
        <begin position="14"/>
        <end position="94"/>
    </location>
</feature>
<dbReference type="RefSeq" id="WP_198768427.1">
    <property type="nucleotide sequence ID" value="NZ_JAEACF010000001.1"/>
</dbReference>
<keyword evidence="2" id="KW-0233">DNA recombination</keyword>
<dbReference type="InterPro" id="IPR010998">
    <property type="entry name" value="Integrase_recombinase_N"/>
</dbReference>
<reference evidence="6 7" key="1">
    <citation type="submission" date="2024-06" db="EMBL/GenBank/DDBJ databases">
        <title>Genomic Encyclopedia of Type Strains, Phase IV (KMG-IV): sequencing the most valuable type-strain genomes for metagenomic binning, comparative biology and taxonomic classification.</title>
        <authorList>
            <person name="Goeker M."/>
        </authorList>
    </citation>
    <scope>NUCLEOTIDE SEQUENCE [LARGE SCALE GENOMIC DNA]</scope>
    <source>
        <strain evidence="6 7">DSM 100124</strain>
    </source>
</reference>
<name>A0ABV2LEF6_9BACL</name>
<dbReference type="PROSITE" id="PS51900">
    <property type="entry name" value="CB"/>
    <property type="match status" value="1"/>
</dbReference>
<organism evidence="6 7">
    <name type="scientific">Fictibacillus halophilus</name>
    <dbReference type="NCBI Taxonomy" id="1610490"/>
    <lineage>
        <taxon>Bacteria</taxon>
        <taxon>Bacillati</taxon>
        <taxon>Bacillota</taxon>
        <taxon>Bacilli</taxon>
        <taxon>Bacillales</taxon>
        <taxon>Fictibacillaceae</taxon>
        <taxon>Fictibacillus</taxon>
    </lineage>
</organism>
<feature type="domain" description="Tyr recombinase" evidence="4">
    <location>
        <begin position="115"/>
        <end position="292"/>
    </location>
</feature>
<dbReference type="Gene3D" id="1.10.150.130">
    <property type="match status" value="1"/>
</dbReference>
<keyword evidence="7" id="KW-1185">Reference proteome</keyword>
<accession>A0ABV2LEF6</accession>
<dbReference type="SUPFAM" id="SSF56349">
    <property type="entry name" value="DNA breaking-rejoining enzymes"/>
    <property type="match status" value="1"/>
</dbReference>
<evidence type="ECO:0000256" key="3">
    <source>
        <dbReference type="PROSITE-ProRule" id="PRU01248"/>
    </source>
</evidence>
<dbReference type="PANTHER" id="PTHR30349">
    <property type="entry name" value="PHAGE INTEGRASE-RELATED"/>
    <property type="match status" value="1"/>
</dbReference>
<proteinExistence type="predicted"/>
<evidence type="ECO:0000313" key="6">
    <source>
        <dbReference type="EMBL" id="MET3726972.1"/>
    </source>
</evidence>
<dbReference type="InterPro" id="IPR050090">
    <property type="entry name" value="Tyrosine_recombinase_XerCD"/>
</dbReference>
<comment type="caution">
    <text evidence="6">The sequence shown here is derived from an EMBL/GenBank/DDBJ whole genome shotgun (WGS) entry which is preliminary data.</text>
</comment>
<dbReference type="Gene3D" id="1.10.443.10">
    <property type="entry name" value="Intergrase catalytic core"/>
    <property type="match status" value="1"/>
</dbReference>
<dbReference type="InterPro" id="IPR011010">
    <property type="entry name" value="DNA_brk_join_enz"/>
</dbReference>
<dbReference type="InterPro" id="IPR002104">
    <property type="entry name" value="Integrase_catalytic"/>
</dbReference>
<dbReference type="Proteomes" id="UP001549097">
    <property type="component" value="Unassembled WGS sequence"/>
</dbReference>
<dbReference type="EMBL" id="JBEPMP010000001">
    <property type="protein sequence ID" value="MET3726972.1"/>
    <property type="molecule type" value="Genomic_DNA"/>
</dbReference>
<dbReference type="PANTHER" id="PTHR30349:SF88">
    <property type="entry name" value="BLL1584 PROTEIN"/>
    <property type="match status" value="1"/>
</dbReference>
<evidence type="ECO:0000256" key="1">
    <source>
        <dbReference type="ARBA" id="ARBA00023125"/>
    </source>
</evidence>
<evidence type="ECO:0000259" key="4">
    <source>
        <dbReference type="PROSITE" id="PS51898"/>
    </source>
</evidence>
<sequence>MERYWELTKTLPNQENQKVVQYFLRSLKTSNRTEITIVGYRRFLEWFFGDMEESFSTLSSDRILDWLQKNRGQIKDSSYRRRLDILSSFYKFCLLDSLIERSPIKRRWFPRLPKPVPKYLDKGDIAKVRNESEKTALRNQAIVEFMLTSGCRVGEVHQLNVEDVDLENRTARVIGKGKKIRNVHFSEKCAVLLERYLEYRQKSESAPLFLTLRGEKTRLSIRGISEIIRKLGKEAGLSTSLHPHRFRHTFATELLAKGAELSFISDELGHADLETTLIYARLPNHQIISQYRKFMG</sequence>
<evidence type="ECO:0000259" key="5">
    <source>
        <dbReference type="PROSITE" id="PS51900"/>
    </source>
</evidence>
<protein>
    <submittedName>
        <fullName evidence="6">Integrase/recombinase XerD</fullName>
    </submittedName>
</protein>
<dbReference type="Pfam" id="PF00589">
    <property type="entry name" value="Phage_integrase"/>
    <property type="match status" value="1"/>
</dbReference>
<dbReference type="InterPro" id="IPR013762">
    <property type="entry name" value="Integrase-like_cat_sf"/>
</dbReference>
<dbReference type="InterPro" id="IPR044068">
    <property type="entry name" value="CB"/>
</dbReference>